<feature type="compositionally biased region" description="Basic and acidic residues" evidence="2">
    <location>
        <begin position="432"/>
        <end position="479"/>
    </location>
</feature>
<evidence type="ECO:0000313" key="3">
    <source>
        <dbReference type="EMBL" id="MDG3494847.1"/>
    </source>
</evidence>
<dbReference type="Proteomes" id="UP001152872">
    <property type="component" value="Unassembled WGS sequence"/>
</dbReference>
<keyword evidence="4" id="KW-1185">Reference proteome</keyword>
<organism evidence="3 4">
    <name type="scientific">Pseudanabaena catenata USMAC16</name>
    <dbReference type="NCBI Taxonomy" id="1855837"/>
    <lineage>
        <taxon>Bacteria</taxon>
        <taxon>Bacillati</taxon>
        <taxon>Cyanobacteriota</taxon>
        <taxon>Cyanophyceae</taxon>
        <taxon>Pseudanabaenales</taxon>
        <taxon>Pseudanabaenaceae</taxon>
        <taxon>Pseudanabaena</taxon>
    </lineage>
</organism>
<evidence type="ECO:0000256" key="1">
    <source>
        <dbReference type="SAM" id="Coils"/>
    </source>
</evidence>
<keyword evidence="1" id="KW-0175">Coiled coil</keyword>
<reference evidence="3" key="1">
    <citation type="submission" date="2019-05" db="EMBL/GenBank/DDBJ databases">
        <title>Whole genome sequencing of Pseudanabaena catenata USMAC16.</title>
        <authorList>
            <person name="Khan Z."/>
            <person name="Omar W.M."/>
            <person name="Convey P."/>
            <person name="Merican F."/>
            <person name="Najimudin N."/>
        </authorList>
    </citation>
    <scope>NUCLEOTIDE SEQUENCE</scope>
    <source>
        <strain evidence="3">USMAC16</strain>
    </source>
</reference>
<feature type="region of interest" description="Disordered" evidence="2">
    <location>
        <begin position="421"/>
        <end position="505"/>
    </location>
</feature>
<feature type="coiled-coil region" evidence="1">
    <location>
        <begin position="56"/>
        <end position="179"/>
    </location>
</feature>
<name>A0A9X4RI40_9CYAN</name>
<sequence length="505" mass="56441">MESAQLPVEENLNPSAQGESSEAIAISATLGEPIAENMTKQPSNDSSEVITETTAISDSENIAVAVEESLKEIESEGVSDNLSNNLSNNLEVTLSEVSDEILEKTAIIAQLKQEETDLKAELDRLKTTKSKVLQDQIDDLQAGIIRLAQADVARLEYQKQELQAAIAVLEKRKDRLDKEMTSTYAGVSQDIAVRVQGFKDYLVGSLQDLVASAEKLNLVAPSPQPVVETVAAAEKKPVTESEPLLLSGQTFAEYKQRVDQLLDRYRTLPDYYGPAWKLRRTFEQVHADRVSKWFFEQSGRGAIRTMGTRLQNILVTSASISVLKSVYGEKLRVLVLATSPERLGEWRRGFQDCLGLTREHFGSDKGIALFEDPEPMATKGNRLVKEGLMPLIIIDESEEIISVELLRFPLLIAFGGAADPKPAAPSTYMNRDNNRESQNNRDYIREAPRDNFRNTGQERDYGAKERDSRNRGYESRDYPSRNYNEPRNTGYGGGGRNNQDSDWDW</sequence>
<dbReference type="AlphaFoldDB" id="A0A9X4RI40"/>
<feature type="compositionally biased region" description="Polar residues" evidence="2">
    <location>
        <begin position="38"/>
        <end position="53"/>
    </location>
</feature>
<dbReference type="EMBL" id="VBTY01000067">
    <property type="protein sequence ID" value="MDG3494847.1"/>
    <property type="molecule type" value="Genomic_DNA"/>
</dbReference>
<feature type="region of interest" description="Disordered" evidence="2">
    <location>
        <begin position="1"/>
        <end position="53"/>
    </location>
</feature>
<accession>A0A9X4RI40</accession>
<proteinExistence type="predicted"/>
<dbReference type="Pfam" id="PF11285">
    <property type="entry name" value="DUF3086"/>
    <property type="match status" value="1"/>
</dbReference>
<gene>
    <name evidence="3" type="ORF">FEV09_09790</name>
</gene>
<comment type="caution">
    <text evidence="3">The sequence shown here is derived from an EMBL/GenBank/DDBJ whole genome shotgun (WGS) entry which is preliminary data.</text>
</comment>
<evidence type="ECO:0000256" key="2">
    <source>
        <dbReference type="SAM" id="MobiDB-lite"/>
    </source>
</evidence>
<dbReference type="InterPro" id="IPR021437">
    <property type="entry name" value="DUF3086"/>
</dbReference>
<dbReference type="RefSeq" id="WP_009626943.1">
    <property type="nucleotide sequence ID" value="NZ_VBTY01000067.1"/>
</dbReference>
<evidence type="ECO:0000313" key="4">
    <source>
        <dbReference type="Proteomes" id="UP001152872"/>
    </source>
</evidence>
<protein>
    <submittedName>
        <fullName evidence="3">DUF3086 domain-containing protein</fullName>
    </submittedName>
</protein>